<keyword evidence="2" id="KW-0560">Oxidoreductase</keyword>
<dbReference type="Gene3D" id="3.40.50.720">
    <property type="entry name" value="NAD(P)-binding Rossmann-like Domain"/>
    <property type="match status" value="1"/>
</dbReference>
<dbReference type="GO" id="GO:0016491">
    <property type="term" value="F:oxidoreductase activity"/>
    <property type="evidence" value="ECO:0007669"/>
    <property type="project" value="UniProtKB-KW"/>
</dbReference>
<dbReference type="InterPro" id="IPR057326">
    <property type="entry name" value="KR_dom"/>
</dbReference>
<dbReference type="RefSeq" id="WP_254290121.1">
    <property type="nucleotide sequence ID" value="NZ_JAMLDY010000020.1"/>
</dbReference>
<dbReference type="InterPro" id="IPR020904">
    <property type="entry name" value="Sc_DH/Rdtase_CS"/>
</dbReference>
<evidence type="ECO:0000256" key="3">
    <source>
        <dbReference type="RuleBase" id="RU000363"/>
    </source>
</evidence>
<feature type="domain" description="Ketoreductase" evidence="4">
    <location>
        <begin position="2"/>
        <end position="175"/>
    </location>
</feature>
<evidence type="ECO:0000313" key="6">
    <source>
        <dbReference type="Proteomes" id="UP001139486"/>
    </source>
</evidence>
<dbReference type="InterPro" id="IPR036291">
    <property type="entry name" value="NAD(P)-bd_dom_sf"/>
</dbReference>
<dbReference type="SMART" id="SM00822">
    <property type="entry name" value="PKS_KR"/>
    <property type="match status" value="1"/>
</dbReference>
<dbReference type="GO" id="GO:0016020">
    <property type="term" value="C:membrane"/>
    <property type="evidence" value="ECO:0007669"/>
    <property type="project" value="TreeGrafter"/>
</dbReference>
<dbReference type="PROSITE" id="PS00061">
    <property type="entry name" value="ADH_SHORT"/>
    <property type="match status" value="1"/>
</dbReference>
<gene>
    <name evidence="5" type="ORF">M9979_14730</name>
</gene>
<dbReference type="PRINTS" id="PR00081">
    <property type="entry name" value="GDHRDH"/>
</dbReference>
<comment type="caution">
    <text evidence="5">The sequence shown here is derived from an EMBL/GenBank/DDBJ whole genome shotgun (WGS) entry which is preliminary data.</text>
</comment>
<evidence type="ECO:0000256" key="1">
    <source>
        <dbReference type="ARBA" id="ARBA00006484"/>
    </source>
</evidence>
<dbReference type="AlphaFoldDB" id="A0A9X2HYX4"/>
<sequence length="235" mass="24550">MLITGGTSGIGLALAEAFAARGASVAVCARSRAGLEAFRATHPDLLAVEADVTDTASQTALLDAVEQRYGRIDVLVSNAGLLIERDFTIAPPTAAELADEFALNLVAPVQLTASTLSRWPRLDAIVLVSSGYALVSPKRSPTYGAAKAGLHGFAEGLRRQLASRGTHVLEVLPPTVDTRATAHLQVSKVKPDMVAAATLDALAKKRPMALVGQTRMLPALLRLAPNAIGRMVGQT</sequence>
<comment type="similarity">
    <text evidence="1 3">Belongs to the short-chain dehydrogenases/reductases (SDR) family.</text>
</comment>
<dbReference type="InterPro" id="IPR002347">
    <property type="entry name" value="SDR_fam"/>
</dbReference>
<accession>A0A9X2HYX4</accession>
<dbReference type="SUPFAM" id="SSF51735">
    <property type="entry name" value="NAD(P)-binding Rossmann-fold domains"/>
    <property type="match status" value="1"/>
</dbReference>
<protein>
    <submittedName>
        <fullName evidence="5">SDR family NAD(P)-dependent oxidoreductase</fullName>
    </submittedName>
</protein>
<keyword evidence="6" id="KW-1185">Reference proteome</keyword>
<evidence type="ECO:0000256" key="2">
    <source>
        <dbReference type="ARBA" id="ARBA00023002"/>
    </source>
</evidence>
<organism evidence="5 6">
    <name type="scientific">Sphingomonas liriopis</name>
    <dbReference type="NCBI Taxonomy" id="2949094"/>
    <lineage>
        <taxon>Bacteria</taxon>
        <taxon>Pseudomonadati</taxon>
        <taxon>Pseudomonadota</taxon>
        <taxon>Alphaproteobacteria</taxon>
        <taxon>Sphingomonadales</taxon>
        <taxon>Sphingomonadaceae</taxon>
        <taxon>Sphingomonas</taxon>
    </lineage>
</organism>
<reference evidence="5" key="1">
    <citation type="submission" date="2022-05" db="EMBL/GenBank/DDBJ databases">
        <title>Sphingomonas sp. strain RP10 Genome sequencing and assembly.</title>
        <authorList>
            <person name="Kim I."/>
        </authorList>
    </citation>
    <scope>NUCLEOTIDE SEQUENCE</scope>
    <source>
        <strain evidence="5">RP10</strain>
    </source>
</reference>
<dbReference type="PANTHER" id="PTHR44196">
    <property type="entry name" value="DEHYDROGENASE/REDUCTASE SDR FAMILY MEMBER 7B"/>
    <property type="match status" value="1"/>
</dbReference>
<dbReference type="Proteomes" id="UP001139486">
    <property type="component" value="Unassembled WGS sequence"/>
</dbReference>
<name>A0A9X2HYX4_9SPHN</name>
<dbReference type="EMBL" id="JAMLDY010000020">
    <property type="protein sequence ID" value="MCP3736128.1"/>
    <property type="molecule type" value="Genomic_DNA"/>
</dbReference>
<dbReference type="Pfam" id="PF00106">
    <property type="entry name" value="adh_short"/>
    <property type="match status" value="1"/>
</dbReference>
<proteinExistence type="inferred from homology"/>
<dbReference type="PANTHER" id="PTHR44196:SF1">
    <property type="entry name" value="DEHYDROGENASE_REDUCTASE SDR FAMILY MEMBER 7B"/>
    <property type="match status" value="1"/>
</dbReference>
<evidence type="ECO:0000259" key="4">
    <source>
        <dbReference type="SMART" id="SM00822"/>
    </source>
</evidence>
<dbReference type="PRINTS" id="PR00080">
    <property type="entry name" value="SDRFAMILY"/>
</dbReference>
<evidence type="ECO:0000313" key="5">
    <source>
        <dbReference type="EMBL" id="MCP3736128.1"/>
    </source>
</evidence>